<dbReference type="OrthoDB" id="6622255at2"/>
<reference evidence="2 3" key="1">
    <citation type="submission" date="2019-05" db="EMBL/GenBank/DDBJ databases">
        <title>Complete genome sequence of Izhakiella calystegiae KSNA2, an endophyte isolated from beach morning glory (Calystegia soldanella).</title>
        <authorList>
            <person name="Jiang L."/>
            <person name="Jeong J.C."/>
            <person name="Kim C.Y."/>
            <person name="Kim D.H."/>
            <person name="Kim S.W."/>
            <person name="Lee j."/>
        </authorList>
    </citation>
    <scope>NUCLEOTIDE SEQUENCE [LARGE SCALE GENOMIC DNA]</scope>
    <source>
        <strain evidence="2 3">KSNA2</strain>
    </source>
</reference>
<evidence type="ECO:0000313" key="3">
    <source>
        <dbReference type="Proteomes" id="UP000302163"/>
    </source>
</evidence>
<dbReference type="InterPro" id="IPR036237">
    <property type="entry name" value="Xyl_isomerase-like_sf"/>
</dbReference>
<feature type="domain" description="Xylose isomerase-like TIM barrel" evidence="1">
    <location>
        <begin position="60"/>
        <end position="255"/>
    </location>
</feature>
<dbReference type="Pfam" id="PF01261">
    <property type="entry name" value="AP_endonuc_2"/>
    <property type="match status" value="1"/>
</dbReference>
<gene>
    <name evidence="2" type="ORF">FEM41_05135</name>
</gene>
<sequence>MNAVQETEPGRVWIRSIIMSGSSARLVPSAHIAELFFPLMASEPQVVETVRRIAGFGYYRAVETGIITGSREREALRERVASTPLILTQWLTFALLNEQLNLSSLDPALRRKSVARARELAHLAAECGTRKLSLVSGADPGEARRDEALAAFGDSLVALGETVSQYPDMILQLEPLDRFAHKRQLIGFSDETARWMQALRPDCPKLYIAWDSAHVALNQEALATSLRQCAPLMSQLHLSNAILDPAQPGYGDYHMKFGAPGFLTAEVAREIITVARSLEPPPELDEITIAIEMRTTEQDDLWANERECREFLQAAMA</sequence>
<dbReference type="SUPFAM" id="SSF51658">
    <property type="entry name" value="Xylose isomerase-like"/>
    <property type="match status" value="1"/>
</dbReference>
<organism evidence="2 3">
    <name type="scientific">Jejubacter calystegiae</name>
    <dbReference type="NCBI Taxonomy" id="2579935"/>
    <lineage>
        <taxon>Bacteria</taxon>
        <taxon>Pseudomonadati</taxon>
        <taxon>Pseudomonadota</taxon>
        <taxon>Gammaproteobacteria</taxon>
        <taxon>Enterobacterales</taxon>
        <taxon>Enterobacteriaceae</taxon>
        <taxon>Jejubacter</taxon>
    </lineage>
</organism>
<evidence type="ECO:0000313" key="2">
    <source>
        <dbReference type="EMBL" id="QCT19081.1"/>
    </source>
</evidence>
<dbReference type="AlphaFoldDB" id="A0A4P8YEU8"/>
<keyword evidence="3" id="KW-1185">Reference proteome</keyword>
<protein>
    <submittedName>
        <fullName evidence="2">TIM barrel protein</fullName>
    </submittedName>
</protein>
<dbReference type="EMBL" id="CP040428">
    <property type="protein sequence ID" value="QCT19081.1"/>
    <property type="molecule type" value="Genomic_DNA"/>
</dbReference>
<name>A0A4P8YEU8_9ENTR</name>
<accession>A0A4P8YEU8</accession>
<proteinExistence type="predicted"/>
<dbReference type="Gene3D" id="3.20.20.150">
    <property type="entry name" value="Divalent-metal-dependent TIM barrel enzymes"/>
    <property type="match status" value="1"/>
</dbReference>
<dbReference type="KEGG" id="izh:FEM41_05135"/>
<evidence type="ECO:0000259" key="1">
    <source>
        <dbReference type="Pfam" id="PF01261"/>
    </source>
</evidence>
<dbReference type="InterPro" id="IPR013022">
    <property type="entry name" value="Xyl_isomerase-like_TIM-brl"/>
</dbReference>
<dbReference type="Proteomes" id="UP000302163">
    <property type="component" value="Chromosome"/>
</dbReference>